<comment type="caution">
    <text evidence="2">The sequence shown here is derived from an EMBL/GenBank/DDBJ whole genome shotgun (WGS) entry which is preliminary data.</text>
</comment>
<dbReference type="EMBL" id="WQLB01000015">
    <property type="protein sequence ID" value="MVN87563.1"/>
    <property type="molecule type" value="Genomic_DNA"/>
</dbReference>
<protein>
    <submittedName>
        <fullName evidence="2">Uncharacterized protein</fullName>
    </submittedName>
</protein>
<reference evidence="2 3" key="1">
    <citation type="submission" date="2019-12" db="EMBL/GenBank/DDBJ databases">
        <title>Deinococcus sp. HMF7620 Genome sequencing and assembly.</title>
        <authorList>
            <person name="Kang H."/>
            <person name="Kim H."/>
            <person name="Joh K."/>
        </authorList>
    </citation>
    <scope>NUCLEOTIDE SEQUENCE [LARGE SCALE GENOMIC DNA]</scope>
    <source>
        <strain evidence="2 3">HMF7620</strain>
    </source>
</reference>
<organism evidence="2 3">
    <name type="scientific">Deinococcus arboris</name>
    <dbReference type="NCBI Taxonomy" id="2682977"/>
    <lineage>
        <taxon>Bacteria</taxon>
        <taxon>Thermotogati</taxon>
        <taxon>Deinococcota</taxon>
        <taxon>Deinococci</taxon>
        <taxon>Deinococcales</taxon>
        <taxon>Deinococcaceae</taxon>
        <taxon>Deinococcus</taxon>
    </lineage>
</organism>
<dbReference type="AlphaFoldDB" id="A0A7C9M9B4"/>
<keyword evidence="1" id="KW-0472">Membrane</keyword>
<name>A0A7C9M9B4_9DEIO</name>
<evidence type="ECO:0000256" key="1">
    <source>
        <dbReference type="SAM" id="Phobius"/>
    </source>
</evidence>
<dbReference type="RefSeq" id="WP_157459618.1">
    <property type="nucleotide sequence ID" value="NZ_WQLB01000015.1"/>
</dbReference>
<evidence type="ECO:0000313" key="2">
    <source>
        <dbReference type="EMBL" id="MVN87563.1"/>
    </source>
</evidence>
<sequence length="76" mass="7831">MRLLLACGYLLCGALDLLRYLVATGVVILTLALAAVIGVGYVAVMLVAIVAMGVLGLNYYAPEGGYCAPGTRRGVL</sequence>
<proteinExistence type="predicted"/>
<keyword evidence="1" id="KW-0812">Transmembrane</keyword>
<keyword evidence="1" id="KW-1133">Transmembrane helix</keyword>
<keyword evidence="3" id="KW-1185">Reference proteome</keyword>
<gene>
    <name evidence="2" type="ORF">GO986_12380</name>
</gene>
<feature type="transmembrane region" description="Helical" evidence="1">
    <location>
        <begin position="33"/>
        <end position="55"/>
    </location>
</feature>
<dbReference type="Proteomes" id="UP000483286">
    <property type="component" value="Unassembled WGS sequence"/>
</dbReference>
<accession>A0A7C9M9B4</accession>
<evidence type="ECO:0000313" key="3">
    <source>
        <dbReference type="Proteomes" id="UP000483286"/>
    </source>
</evidence>